<dbReference type="GO" id="GO:0003723">
    <property type="term" value="F:RNA binding"/>
    <property type="evidence" value="ECO:0007669"/>
    <property type="project" value="InterPro"/>
</dbReference>
<keyword evidence="1" id="KW-0808">Transferase</keyword>
<name>A0A382BMC6_9ZZZZ</name>
<evidence type="ECO:0000259" key="2">
    <source>
        <dbReference type="Pfam" id="PF01743"/>
    </source>
</evidence>
<gene>
    <name evidence="3" type="ORF">METZ01_LOCUS167850</name>
</gene>
<dbReference type="EMBL" id="UINC01030494">
    <property type="protein sequence ID" value="SVB14996.1"/>
    <property type="molecule type" value="Genomic_DNA"/>
</dbReference>
<sequence>MINRNVGIYVVGGFVRDLYLGRGPKDLDLLVDGDVEYLGHDIARTFGGVFIKPGDRYSVVKIVFESHGLSLDLTSLKTTL</sequence>
<dbReference type="InterPro" id="IPR002646">
    <property type="entry name" value="PolA_pol_head_dom"/>
</dbReference>
<dbReference type="GO" id="GO:0006396">
    <property type="term" value="P:RNA processing"/>
    <property type="evidence" value="ECO:0007669"/>
    <property type="project" value="InterPro"/>
</dbReference>
<reference evidence="3" key="1">
    <citation type="submission" date="2018-05" db="EMBL/GenBank/DDBJ databases">
        <authorList>
            <person name="Lanie J.A."/>
            <person name="Ng W.-L."/>
            <person name="Kazmierczak K.M."/>
            <person name="Andrzejewski T.M."/>
            <person name="Davidsen T.M."/>
            <person name="Wayne K.J."/>
            <person name="Tettelin H."/>
            <person name="Glass J.I."/>
            <person name="Rusch D."/>
            <person name="Podicherti R."/>
            <person name="Tsui H.-C.T."/>
            <person name="Winkler M.E."/>
        </authorList>
    </citation>
    <scope>NUCLEOTIDE SEQUENCE</scope>
</reference>
<dbReference type="SUPFAM" id="SSF81301">
    <property type="entry name" value="Nucleotidyltransferase"/>
    <property type="match status" value="1"/>
</dbReference>
<dbReference type="InterPro" id="IPR043519">
    <property type="entry name" value="NT_sf"/>
</dbReference>
<dbReference type="Gene3D" id="3.30.460.10">
    <property type="entry name" value="Beta Polymerase, domain 2"/>
    <property type="match status" value="1"/>
</dbReference>
<proteinExistence type="predicted"/>
<feature type="domain" description="Poly A polymerase head" evidence="2">
    <location>
        <begin position="8"/>
        <end position="77"/>
    </location>
</feature>
<organism evidence="3">
    <name type="scientific">marine metagenome</name>
    <dbReference type="NCBI Taxonomy" id="408172"/>
    <lineage>
        <taxon>unclassified sequences</taxon>
        <taxon>metagenomes</taxon>
        <taxon>ecological metagenomes</taxon>
    </lineage>
</organism>
<dbReference type="AlphaFoldDB" id="A0A382BMC6"/>
<dbReference type="Pfam" id="PF01743">
    <property type="entry name" value="PolyA_pol"/>
    <property type="match status" value="1"/>
</dbReference>
<accession>A0A382BMC6</accession>
<evidence type="ECO:0000313" key="3">
    <source>
        <dbReference type="EMBL" id="SVB14996.1"/>
    </source>
</evidence>
<protein>
    <recommendedName>
        <fullName evidence="2">Poly A polymerase head domain-containing protein</fullName>
    </recommendedName>
</protein>
<evidence type="ECO:0000256" key="1">
    <source>
        <dbReference type="ARBA" id="ARBA00022679"/>
    </source>
</evidence>
<dbReference type="GO" id="GO:0016779">
    <property type="term" value="F:nucleotidyltransferase activity"/>
    <property type="evidence" value="ECO:0007669"/>
    <property type="project" value="InterPro"/>
</dbReference>
<feature type="non-terminal residue" evidence="3">
    <location>
        <position position="80"/>
    </location>
</feature>